<proteinExistence type="predicted"/>
<dbReference type="InterPro" id="IPR017871">
    <property type="entry name" value="ABC_transporter-like_CS"/>
</dbReference>
<dbReference type="Pfam" id="PF00005">
    <property type="entry name" value="ABC_tran"/>
    <property type="match status" value="1"/>
</dbReference>
<dbReference type="PROSITE" id="PS00211">
    <property type="entry name" value="ABC_TRANSPORTER_1"/>
    <property type="match status" value="1"/>
</dbReference>
<keyword evidence="2" id="KW-0547">Nucleotide-binding</keyword>
<dbReference type="PANTHER" id="PTHR42711">
    <property type="entry name" value="ABC TRANSPORTER ATP-BINDING PROTEIN"/>
    <property type="match status" value="1"/>
</dbReference>
<dbReference type="SUPFAM" id="SSF52540">
    <property type="entry name" value="P-loop containing nucleoside triphosphate hydrolases"/>
    <property type="match status" value="1"/>
</dbReference>
<dbReference type="CDD" id="cd03230">
    <property type="entry name" value="ABC_DR_subfamily_A"/>
    <property type="match status" value="1"/>
</dbReference>
<comment type="caution">
    <text evidence="5">The sequence shown here is derived from an EMBL/GenBank/DDBJ whole genome shotgun (WGS) entry which is preliminary data.</text>
</comment>
<evidence type="ECO:0000256" key="1">
    <source>
        <dbReference type="ARBA" id="ARBA00022448"/>
    </source>
</evidence>
<accession>A0ABS2JNN8</accession>
<evidence type="ECO:0000313" key="6">
    <source>
        <dbReference type="Proteomes" id="UP001430065"/>
    </source>
</evidence>
<dbReference type="EMBL" id="JADIKC010000003">
    <property type="protein sequence ID" value="MBM7120645.1"/>
    <property type="molecule type" value="Genomic_DNA"/>
</dbReference>
<keyword evidence="3 5" id="KW-0067">ATP-binding</keyword>
<dbReference type="InterPro" id="IPR003439">
    <property type="entry name" value="ABC_transporter-like_ATP-bd"/>
</dbReference>
<organism evidence="5 6">
    <name type="scientific">Dyella kyungheensis</name>
    <dbReference type="NCBI Taxonomy" id="1242174"/>
    <lineage>
        <taxon>Bacteria</taxon>
        <taxon>Pseudomonadati</taxon>
        <taxon>Pseudomonadota</taxon>
        <taxon>Gammaproteobacteria</taxon>
        <taxon>Lysobacterales</taxon>
        <taxon>Rhodanobacteraceae</taxon>
        <taxon>Dyella</taxon>
    </lineage>
</organism>
<dbReference type="InterPro" id="IPR050763">
    <property type="entry name" value="ABC_transporter_ATP-binding"/>
</dbReference>
<dbReference type="SMART" id="SM00382">
    <property type="entry name" value="AAA"/>
    <property type="match status" value="1"/>
</dbReference>
<dbReference type="Gene3D" id="3.40.50.300">
    <property type="entry name" value="P-loop containing nucleotide triphosphate hydrolases"/>
    <property type="match status" value="1"/>
</dbReference>
<evidence type="ECO:0000313" key="5">
    <source>
        <dbReference type="EMBL" id="MBM7120645.1"/>
    </source>
</evidence>
<protein>
    <submittedName>
        <fullName evidence="5">ABC transporter ATP-binding protein</fullName>
    </submittedName>
</protein>
<name>A0ABS2JNN8_9GAMM</name>
<dbReference type="PROSITE" id="PS50893">
    <property type="entry name" value="ABC_TRANSPORTER_2"/>
    <property type="match status" value="1"/>
</dbReference>
<evidence type="ECO:0000256" key="3">
    <source>
        <dbReference type="ARBA" id="ARBA00022840"/>
    </source>
</evidence>
<sequence length="304" mass="32744">MIQSVAVVASLSGAVKRYGALKALDGLDLMLHRGELLALLGPNGAGKSTAISLLLGLARADAGKVELFGRDPQDIEARRRIGVMLQSSFLPPTLTVGELLRLTASYYPASRSIDESADMAGVADLLSRRYAALSGGQQRRVQFALALCGRPELLFLDEPTVGMDIEARQKLWAAIRRLTAEGCAIVLTTHYLEEAEALAQRVVVLGKGRVLSEGSVDALRSHVATTRIRCISDLDVAALSQWSDISLAERDGTHILLHSDAPEKVLRRLLDADPALSELEVRRAGLAEVFTELTRESGIEKEAA</sequence>
<keyword evidence="6" id="KW-1185">Reference proteome</keyword>
<evidence type="ECO:0000256" key="2">
    <source>
        <dbReference type="ARBA" id="ARBA00022741"/>
    </source>
</evidence>
<dbReference type="RefSeq" id="WP_204635107.1">
    <property type="nucleotide sequence ID" value="NZ_JADIKC010000003.1"/>
</dbReference>
<dbReference type="PANTHER" id="PTHR42711:SF17">
    <property type="entry name" value="ABC TRANSPORTER ATP-BINDING PROTEIN"/>
    <property type="match status" value="1"/>
</dbReference>
<dbReference type="InterPro" id="IPR003593">
    <property type="entry name" value="AAA+_ATPase"/>
</dbReference>
<feature type="domain" description="ABC transporter" evidence="4">
    <location>
        <begin position="2"/>
        <end position="232"/>
    </location>
</feature>
<dbReference type="InterPro" id="IPR027417">
    <property type="entry name" value="P-loop_NTPase"/>
</dbReference>
<gene>
    <name evidence="5" type="ORF">ISP20_05665</name>
</gene>
<reference evidence="5 6" key="1">
    <citation type="submission" date="2020-10" db="EMBL/GenBank/DDBJ databases">
        <title>Phylogeny of dyella-like bacteria.</title>
        <authorList>
            <person name="Fu J."/>
        </authorList>
    </citation>
    <scope>NUCLEOTIDE SEQUENCE [LARGE SCALE GENOMIC DNA]</scope>
    <source>
        <strain evidence="5 6">THG-B117</strain>
    </source>
</reference>
<dbReference type="GO" id="GO:0005524">
    <property type="term" value="F:ATP binding"/>
    <property type="evidence" value="ECO:0007669"/>
    <property type="project" value="UniProtKB-KW"/>
</dbReference>
<keyword evidence="1" id="KW-0813">Transport</keyword>
<evidence type="ECO:0000259" key="4">
    <source>
        <dbReference type="PROSITE" id="PS50893"/>
    </source>
</evidence>
<dbReference type="Proteomes" id="UP001430065">
    <property type="component" value="Unassembled WGS sequence"/>
</dbReference>